<organism evidence="2 3">
    <name type="scientific">Acidovorax bellezanensis</name>
    <dbReference type="NCBI Taxonomy" id="2976702"/>
    <lineage>
        <taxon>Bacteria</taxon>
        <taxon>Pseudomonadati</taxon>
        <taxon>Pseudomonadota</taxon>
        <taxon>Betaproteobacteria</taxon>
        <taxon>Burkholderiales</taxon>
        <taxon>Comamonadaceae</taxon>
        <taxon>Acidovorax</taxon>
    </lineage>
</organism>
<keyword evidence="1" id="KW-0472">Membrane</keyword>
<evidence type="ECO:0000313" key="3">
    <source>
        <dbReference type="Proteomes" id="UP001525968"/>
    </source>
</evidence>
<dbReference type="EMBL" id="JAODYH010000007">
    <property type="protein sequence ID" value="MCT9812258.1"/>
    <property type="molecule type" value="Genomic_DNA"/>
</dbReference>
<dbReference type="RefSeq" id="WP_261501490.1">
    <property type="nucleotide sequence ID" value="NZ_JAODYH010000007.1"/>
</dbReference>
<feature type="transmembrane region" description="Helical" evidence="1">
    <location>
        <begin position="15"/>
        <end position="35"/>
    </location>
</feature>
<dbReference type="Proteomes" id="UP001525968">
    <property type="component" value="Unassembled WGS sequence"/>
</dbReference>
<comment type="caution">
    <text evidence="2">The sequence shown here is derived from an EMBL/GenBank/DDBJ whole genome shotgun (WGS) entry which is preliminary data.</text>
</comment>
<keyword evidence="1" id="KW-1133">Transmembrane helix</keyword>
<keyword evidence="3" id="KW-1185">Reference proteome</keyword>
<reference evidence="2 3" key="1">
    <citation type="submission" date="2022-09" db="EMBL/GenBank/DDBJ databases">
        <title>Draft genome of isolate Be4.</title>
        <authorList>
            <person name="Sanchez-Castro I."/>
            <person name="Martinez-Rodriguez P."/>
            <person name="Descostes M."/>
            <person name="Merroun M."/>
        </authorList>
    </citation>
    <scope>NUCLEOTIDE SEQUENCE [LARGE SCALE GENOMIC DNA]</scope>
    <source>
        <strain evidence="2 3">Be4</strain>
    </source>
</reference>
<accession>A0ABT2PSZ7</accession>
<sequence length="122" mass="13166">MSPAPQRFRKTTDESFVITAVVGGLVAFIVLGYLLNTHLEARATREMNSAKTEAYQQYLRNTPAQAPQPLPEAMAERLKVRDQLLAHPSVKPGPGFAAPGVQSTGKIIIDALDQAQGRSPAL</sequence>
<gene>
    <name evidence="2" type="ORF">N0K08_16560</name>
</gene>
<keyword evidence="1" id="KW-0812">Transmembrane</keyword>
<evidence type="ECO:0000313" key="2">
    <source>
        <dbReference type="EMBL" id="MCT9812258.1"/>
    </source>
</evidence>
<proteinExistence type="predicted"/>
<name>A0ABT2PSZ7_9BURK</name>
<protein>
    <submittedName>
        <fullName evidence="2">Uncharacterized protein</fullName>
    </submittedName>
</protein>
<evidence type="ECO:0000256" key="1">
    <source>
        <dbReference type="SAM" id="Phobius"/>
    </source>
</evidence>